<keyword evidence="4" id="KW-1185">Reference proteome</keyword>
<accession>A0A2I4BY83</accession>
<dbReference type="CTD" id="973"/>
<dbReference type="GO" id="GO:0030183">
    <property type="term" value="P:B cell differentiation"/>
    <property type="evidence" value="ECO:0007669"/>
    <property type="project" value="TreeGrafter"/>
</dbReference>
<dbReference type="STRING" id="52670.A0A2I4BY83"/>
<dbReference type="Pfam" id="PF07686">
    <property type="entry name" value="V-set"/>
    <property type="match status" value="1"/>
</dbReference>
<dbReference type="InterPro" id="IPR013106">
    <property type="entry name" value="Ig_V-set"/>
</dbReference>
<dbReference type="PROSITE" id="PS50835">
    <property type="entry name" value="IG_LIKE"/>
    <property type="match status" value="1"/>
</dbReference>
<dbReference type="PANTHER" id="PTHR14334:SF1">
    <property type="entry name" value="B-CELL ANTIGEN RECEPTOR COMPLEX-ASSOCIATED PROTEIN ALPHA CHAIN"/>
    <property type="match status" value="1"/>
</dbReference>
<dbReference type="SMART" id="SM00409">
    <property type="entry name" value="IG"/>
    <property type="match status" value="1"/>
</dbReference>
<evidence type="ECO:0000256" key="2">
    <source>
        <dbReference type="SAM" id="Phobius"/>
    </source>
</evidence>
<feature type="domain" description="Ig-like" evidence="3">
    <location>
        <begin position="28"/>
        <end position="106"/>
    </location>
</feature>
<proteinExistence type="predicted"/>
<gene>
    <name evidence="5" type="primary">cd79a</name>
</gene>
<keyword evidence="1" id="KW-0393">Immunoglobulin domain</keyword>
<keyword evidence="2" id="KW-0472">Membrane</keyword>
<protein>
    <submittedName>
        <fullName evidence="5">B-cell antigen receptor complex-associated protein alpha chain</fullName>
    </submittedName>
</protein>
<dbReference type="Proteomes" id="UP000192220">
    <property type="component" value="Unplaced"/>
</dbReference>
<dbReference type="RefSeq" id="XP_013872710.1">
    <property type="nucleotide sequence ID" value="XM_014017256.1"/>
</dbReference>
<keyword evidence="2" id="KW-1133">Transmembrane helix</keyword>
<dbReference type="GeneID" id="106523729"/>
<keyword evidence="2" id="KW-0812">Transmembrane</keyword>
<sequence>MISNAKNNNFLLFSFTGGCALEKVELEPDQPFLRVLLSDTAELKCCYKGNKQAFFWVKRMPNSSVYKVNISVSEHEVKYDHDVKHCSTLTFKNVQLNDTGLYQCQLGSSTFTHGTYLQVYKLMEKMINLSESTKNTILTAEGILLLLCVIVPSATILFKSKDLKELEMKKVEAEEENIYQGLNLDDCCTTYDQIERSQVQGQYQDVRSGVEEREEIQLEKP</sequence>
<organism evidence="4 5">
    <name type="scientific">Austrofundulus limnaeus</name>
    <name type="common">Annual killifish</name>
    <dbReference type="NCBI Taxonomy" id="52670"/>
    <lineage>
        <taxon>Eukaryota</taxon>
        <taxon>Metazoa</taxon>
        <taxon>Chordata</taxon>
        <taxon>Craniata</taxon>
        <taxon>Vertebrata</taxon>
        <taxon>Euteleostomi</taxon>
        <taxon>Actinopterygii</taxon>
        <taxon>Neopterygii</taxon>
        <taxon>Teleostei</taxon>
        <taxon>Neoteleostei</taxon>
        <taxon>Acanthomorphata</taxon>
        <taxon>Ovalentaria</taxon>
        <taxon>Atherinomorphae</taxon>
        <taxon>Cyprinodontiformes</taxon>
        <taxon>Rivulidae</taxon>
        <taxon>Austrofundulus</taxon>
    </lineage>
</organism>
<dbReference type="InterPro" id="IPR013783">
    <property type="entry name" value="Ig-like_fold"/>
</dbReference>
<dbReference type="InterPro" id="IPR003599">
    <property type="entry name" value="Ig_sub"/>
</dbReference>
<dbReference type="InParanoid" id="A0A2I4BY83"/>
<dbReference type="PANTHER" id="PTHR14334">
    <property type="entry name" value="B-CELL ANTIGEN RECEPTOR COMPLEX-ASSOCIATED PROTEIN"/>
    <property type="match status" value="1"/>
</dbReference>
<evidence type="ECO:0000259" key="3">
    <source>
        <dbReference type="PROSITE" id="PS50835"/>
    </source>
</evidence>
<dbReference type="InterPro" id="IPR036179">
    <property type="entry name" value="Ig-like_dom_sf"/>
</dbReference>
<dbReference type="GO" id="GO:0019815">
    <property type="term" value="C:B cell receptor complex"/>
    <property type="evidence" value="ECO:0007669"/>
    <property type="project" value="TreeGrafter"/>
</dbReference>
<dbReference type="InterPro" id="IPR007110">
    <property type="entry name" value="Ig-like_dom"/>
</dbReference>
<dbReference type="PROSITE" id="PS51257">
    <property type="entry name" value="PROKAR_LIPOPROTEIN"/>
    <property type="match status" value="1"/>
</dbReference>
<keyword evidence="5" id="KW-0675">Receptor</keyword>
<reference evidence="5" key="1">
    <citation type="submission" date="2025-08" db="UniProtKB">
        <authorList>
            <consortium name="RefSeq"/>
        </authorList>
    </citation>
    <scope>IDENTIFICATION</scope>
    <source>
        <strain evidence="5">Quisiro</strain>
        <tissue evidence="5">Liver</tissue>
    </source>
</reference>
<evidence type="ECO:0000313" key="4">
    <source>
        <dbReference type="Proteomes" id="UP000192220"/>
    </source>
</evidence>
<dbReference type="KEGG" id="alim:106523729"/>
<dbReference type="Gene3D" id="2.60.40.10">
    <property type="entry name" value="Immunoglobulins"/>
    <property type="match status" value="1"/>
</dbReference>
<dbReference type="OrthoDB" id="8915525at2759"/>
<evidence type="ECO:0000256" key="1">
    <source>
        <dbReference type="ARBA" id="ARBA00023319"/>
    </source>
</evidence>
<dbReference type="GO" id="GO:0009897">
    <property type="term" value="C:external side of plasma membrane"/>
    <property type="evidence" value="ECO:0007669"/>
    <property type="project" value="TreeGrafter"/>
</dbReference>
<dbReference type="AlphaFoldDB" id="A0A2I4BY83"/>
<feature type="transmembrane region" description="Helical" evidence="2">
    <location>
        <begin position="137"/>
        <end position="158"/>
    </location>
</feature>
<evidence type="ECO:0000313" key="5">
    <source>
        <dbReference type="RefSeq" id="XP_013872710.1"/>
    </source>
</evidence>
<dbReference type="GO" id="GO:0050853">
    <property type="term" value="P:B cell receptor signaling pathway"/>
    <property type="evidence" value="ECO:0007669"/>
    <property type="project" value="TreeGrafter"/>
</dbReference>
<name>A0A2I4BY83_AUSLI</name>
<dbReference type="SUPFAM" id="SSF48726">
    <property type="entry name" value="Immunoglobulin"/>
    <property type="match status" value="1"/>
</dbReference>